<dbReference type="EMBL" id="VXPY01000108">
    <property type="protein sequence ID" value="MYD91699.1"/>
    <property type="molecule type" value="Genomic_DNA"/>
</dbReference>
<dbReference type="InterPro" id="IPR016024">
    <property type="entry name" value="ARM-type_fold"/>
</dbReference>
<gene>
    <name evidence="1" type="ORF">F4Y08_15430</name>
</gene>
<dbReference type="SUPFAM" id="SSF51197">
    <property type="entry name" value="Clavaminate synthase-like"/>
    <property type="match status" value="1"/>
</dbReference>
<dbReference type="Gene3D" id="2.60.120.620">
    <property type="entry name" value="q2cbj1_9rhob like domain"/>
    <property type="match status" value="1"/>
</dbReference>
<sequence length="448" mass="50169">MTTVEDYLLDDTQMRAFIVNGYLKFSLSMDTGFHEACYAETEEVFAAQGNPGDDVYDAVPMLKEVFDHPLVVGTLTSILGEDYFMYPHRHCHLTPPRRQAQHDHKDSIPADHFVRHHRVRWAMAFYYPQDTPMAIGPTGVRPGTQYFITPDAARKHDEIPLVAKAGDIVFVHYDIWHRGLSNNTDRNRYMNKFLFCRSSEPVAPSWYSDSDMWMGPQHIYNHNADPIWQSIWNWHLGRINDGVGANGANLDALEAELDHPDEHRAMNAAYQLGAAGEDGCERLFDYWTDESVNKLESNVTGRFRNPSELLSTHGLTAANGSSVERLQESLDSEHWWIRASAADRLGDIGVPARGAIPALIEAMEDDSEWVRRNAAFSLGILDDDGTSAAVLGRHLSDAAPRVAQNSSLALCKMARNAQDAAGDLKQAVSSDVKYVKTNSQLALHIMDN</sequence>
<evidence type="ECO:0008006" key="2">
    <source>
        <dbReference type="Google" id="ProtNLM"/>
    </source>
</evidence>
<organism evidence="1">
    <name type="scientific">Caldilineaceae bacterium SB0662_bin_9</name>
    <dbReference type="NCBI Taxonomy" id="2605258"/>
    <lineage>
        <taxon>Bacteria</taxon>
        <taxon>Bacillati</taxon>
        <taxon>Chloroflexota</taxon>
        <taxon>Caldilineae</taxon>
        <taxon>Caldilineales</taxon>
        <taxon>Caldilineaceae</taxon>
    </lineage>
</organism>
<dbReference type="GO" id="GO:0016706">
    <property type="term" value="F:2-oxoglutarate-dependent dioxygenase activity"/>
    <property type="evidence" value="ECO:0007669"/>
    <property type="project" value="UniProtKB-ARBA"/>
</dbReference>
<accession>A0A6B1DVH5</accession>
<dbReference type="InterPro" id="IPR011989">
    <property type="entry name" value="ARM-like"/>
</dbReference>
<comment type="caution">
    <text evidence="1">The sequence shown here is derived from an EMBL/GenBank/DDBJ whole genome shotgun (WGS) entry which is preliminary data.</text>
</comment>
<dbReference type="SUPFAM" id="SSF48371">
    <property type="entry name" value="ARM repeat"/>
    <property type="match status" value="1"/>
</dbReference>
<dbReference type="Pfam" id="PF05721">
    <property type="entry name" value="PhyH"/>
    <property type="match status" value="1"/>
</dbReference>
<dbReference type="Gene3D" id="1.25.10.10">
    <property type="entry name" value="Leucine-rich Repeat Variant"/>
    <property type="match status" value="1"/>
</dbReference>
<dbReference type="Pfam" id="PF13646">
    <property type="entry name" value="HEAT_2"/>
    <property type="match status" value="1"/>
</dbReference>
<proteinExistence type="predicted"/>
<dbReference type="InterPro" id="IPR004155">
    <property type="entry name" value="PBS_lyase_HEAT"/>
</dbReference>
<reference evidence="1" key="1">
    <citation type="submission" date="2019-09" db="EMBL/GenBank/DDBJ databases">
        <title>Characterisation of the sponge microbiome using genome-centric metagenomics.</title>
        <authorList>
            <person name="Engelberts J.P."/>
            <person name="Robbins S.J."/>
            <person name="De Goeij J.M."/>
            <person name="Aranda M."/>
            <person name="Bell S.C."/>
            <person name="Webster N.S."/>
        </authorList>
    </citation>
    <scope>NUCLEOTIDE SEQUENCE</scope>
    <source>
        <strain evidence="1">SB0662_bin_9</strain>
    </source>
</reference>
<name>A0A6B1DVH5_9CHLR</name>
<dbReference type="SMART" id="SM00567">
    <property type="entry name" value="EZ_HEAT"/>
    <property type="match status" value="2"/>
</dbReference>
<dbReference type="AlphaFoldDB" id="A0A6B1DVH5"/>
<dbReference type="InterPro" id="IPR008775">
    <property type="entry name" value="Phytyl_CoA_dOase-like"/>
</dbReference>
<evidence type="ECO:0000313" key="1">
    <source>
        <dbReference type="EMBL" id="MYD91699.1"/>
    </source>
</evidence>
<protein>
    <recommendedName>
        <fullName evidence="2">Phytanoyl-CoA dioxygenase</fullName>
    </recommendedName>
</protein>